<evidence type="ECO:0000259" key="15">
    <source>
        <dbReference type="Pfam" id="PF18296"/>
    </source>
</evidence>
<feature type="compositionally biased region" description="Basic and acidic residues" evidence="12">
    <location>
        <begin position="429"/>
        <end position="441"/>
    </location>
</feature>
<comment type="subunit">
    <text evidence="11">Component of the SRB8-11 complex, which itself associates with the Mediator complex.</text>
</comment>
<feature type="compositionally biased region" description="Low complexity" evidence="12">
    <location>
        <begin position="1380"/>
        <end position="1397"/>
    </location>
</feature>
<dbReference type="InterPro" id="IPR041285">
    <property type="entry name" value="MID_MedPIWI"/>
</dbReference>
<feature type="compositionally biased region" description="Low complexity" evidence="12">
    <location>
        <begin position="142"/>
        <end position="155"/>
    </location>
</feature>
<feature type="compositionally biased region" description="Polar residues" evidence="12">
    <location>
        <begin position="518"/>
        <end position="532"/>
    </location>
</feature>
<dbReference type="PANTHER" id="PTHR48249:SF3">
    <property type="entry name" value="MEDIATOR OF RNA POLYMERASE II TRANSCRIPTION SUBUNIT 13"/>
    <property type="match status" value="1"/>
</dbReference>
<comment type="similarity">
    <text evidence="2 11">Belongs to the Mediator complex subunit 13 family.</text>
</comment>
<dbReference type="RefSeq" id="XP_028464076.1">
    <property type="nucleotide sequence ID" value="XM_028613023.1"/>
</dbReference>
<feature type="domain" description="MID" evidence="15">
    <location>
        <begin position="1039"/>
        <end position="1212"/>
    </location>
</feature>
<dbReference type="InterPro" id="IPR051139">
    <property type="entry name" value="Mediator_complx_sub13"/>
</dbReference>
<evidence type="ECO:0000313" key="17">
    <source>
        <dbReference type="Proteomes" id="UP000272025"/>
    </source>
</evidence>
<dbReference type="EMBL" id="ML119059">
    <property type="protein sequence ID" value="ROT36270.1"/>
    <property type="molecule type" value="Genomic_DNA"/>
</dbReference>
<evidence type="ECO:0000256" key="10">
    <source>
        <dbReference type="ARBA" id="ARBA00032008"/>
    </source>
</evidence>
<evidence type="ECO:0000313" key="16">
    <source>
        <dbReference type="EMBL" id="ROT36270.1"/>
    </source>
</evidence>
<feature type="region of interest" description="Disordered" evidence="12">
    <location>
        <begin position="1380"/>
        <end position="1431"/>
    </location>
</feature>
<feature type="region of interest" description="Disordered" evidence="12">
    <location>
        <begin position="142"/>
        <end position="168"/>
    </location>
</feature>
<evidence type="ECO:0000256" key="7">
    <source>
        <dbReference type="ARBA" id="ARBA00023163"/>
    </source>
</evidence>
<dbReference type="InterPro" id="IPR009401">
    <property type="entry name" value="Med13_C"/>
</dbReference>
<proteinExistence type="inferred from homology"/>
<dbReference type="Pfam" id="PF18296">
    <property type="entry name" value="MID_MedPIWI"/>
    <property type="match status" value="1"/>
</dbReference>
<evidence type="ECO:0000256" key="11">
    <source>
        <dbReference type="RuleBase" id="RU364134"/>
    </source>
</evidence>
<keyword evidence="4 11" id="KW-0678">Repressor</keyword>
<feature type="region of interest" description="Disordered" evidence="12">
    <location>
        <begin position="518"/>
        <end position="551"/>
    </location>
</feature>
<gene>
    <name evidence="16" type="ORF">SODALDRAFT_341202</name>
</gene>
<dbReference type="OrthoDB" id="103819at2759"/>
<feature type="region of interest" description="Disordered" evidence="12">
    <location>
        <begin position="977"/>
        <end position="1003"/>
    </location>
</feature>
<comment type="function">
    <text evidence="9 11">Component of the SRB8-11 complex. The SRB8-11 complex is a regulatory module of the Mediator complex which is itself involved in regulation of basal and activated RNA polymerase II-dependent transcription. The SRB8-11 complex may be involved in the transcriptional repression of a subset of genes regulated by Mediator. It may inhibit the association of the Mediator complex with RNA polymerase II to form the holoenzyme complex.</text>
</comment>
<feature type="region of interest" description="Disordered" evidence="12">
    <location>
        <begin position="576"/>
        <end position="663"/>
    </location>
</feature>
<keyword evidence="5 11" id="KW-0805">Transcription regulation</keyword>
<feature type="compositionally biased region" description="Basic and acidic residues" evidence="12">
    <location>
        <begin position="537"/>
        <end position="546"/>
    </location>
</feature>
<evidence type="ECO:0000256" key="8">
    <source>
        <dbReference type="ARBA" id="ARBA00023242"/>
    </source>
</evidence>
<feature type="region of interest" description="Disordered" evidence="12">
    <location>
        <begin position="429"/>
        <end position="463"/>
    </location>
</feature>
<accession>A0A3N2PPA4</accession>
<evidence type="ECO:0000256" key="1">
    <source>
        <dbReference type="ARBA" id="ARBA00004123"/>
    </source>
</evidence>
<dbReference type="Pfam" id="PF11597">
    <property type="entry name" value="Med13_N"/>
    <property type="match status" value="1"/>
</dbReference>
<dbReference type="GO" id="GO:0016592">
    <property type="term" value="C:mediator complex"/>
    <property type="evidence" value="ECO:0007669"/>
    <property type="project" value="InterPro"/>
</dbReference>
<name>A0A3N2PPA4_SODAK</name>
<comment type="subcellular location">
    <subcellularLocation>
        <location evidence="1 11">Nucleus</location>
    </subcellularLocation>
</comment>
<feature type="domain" description="Mediator complex subunit Med13 N-terminal" evidence="14">
    <location>
        <begin position="4"/>
        <end position="387"/>
    </location>
</feature>
<dbReference type="GO" id="GO:0003713">
    <property type="term" value="F:transcription coactivator activity"/>
    <property type="evidence" value="ECO:0007669"/>
    <property type="project" value="TreeGrafter"/>
</dbReference>
<keyword evidence="7 11" id="KW-0804">Transcription</keyword>
<reference evidence="16 17" key="1">
    <citation type="journal article" date="2018" name="Mol. Ecol.">
        <title>The obligate alkalophilic soda-lake fungus Sodiomyces alkalinus has shifted to a protein diet.</title>
        <authorList>
            <person name="Grum-Grzhimaylo A.A."/>
            <person name="Falkoski D.L."/>
            <person name="van den Heuvel J."/>
            <person name="Valero-Jimenez C.A."/>
            <person name="Min B."/>
            <person name="Choi I.G."/>
            <person name="Lipzen A."/>
            <person name="Daum C.G."/>
            <person name="Aanen D.K."/>
            <person name="Tsang A."/>
            <person name="Henrissat B."/>
            <person name="Bilanenko E.N."/>
            <person name="de Vries R.P."/>
            <person name="van Kan J.A.L."/>
            <person name="Grigoriev I.V."/>
            <person name="Debets A.J.M."/>
        </authorList>
    </citation>
    <scope>NUCLEOTIDE SEQUENCE [LARGE SCALE GENOMIC DNA]</scope>
    <source>
        <strain evidence="16 17">F11</strain>
    </source>
</reference>
<protein>
    <recommendedName>
        <fullName evidence="3 11">Mediator of RNA polymerase II transcription subunit 13</fullName>
    </recommendedName>
    <alternativeName>
        <fullName evidence="10 11">Mediator complex subunit 13</fullName>
    </alternativeName>
</protein>
<dbReference type="InterPro" id="IPR021643">
    <property type="entry name" value="Mediator_Med13_N"/>
</dbReference>
<keyword evidence="8 11" id="KW-0539">Nucleus</keyword>
<evidence type="ECO:0000256" key="9">
    <source>
        <dbReference type="ARBA" id="ARBA00025661"/>
    </source>
</evidence>
<keyword evidence="6 11" id="KW-0010">Activator</keyword>
<evidence type="ECO:0000256" key="4">
    <source>
        <dbReference type="ARBA" id="ARBA00022491"/>
    </source>
</evidence>
<keyword evidence="17" id="KW-1185">Reference proteome</keyword>
<evidence type="ECO:0000256" key="6">
    <source>
        <dbReference type="ARBA" id="ARBA00023159"/>
    </source>
</evidence>
<feature type="compositionally biased region" description="Pro residues" evidence="12">
    <location>
        <begin position="983"/>
        <end position="1003"/>
    </location>
</feature>
<dbReference type="STRING" id="1314773.A0A3N2PPA4"/>
<evidence type="ECO:0000256" key="12">
    <source>
        <dbReference type="SAM" id="MobiDB-lite"/>
    </source>
</evidence>
<organism evidence="16 17">
    <name type="scientific">Sodiomyces alkalinus (strain CBS 110278 / VKM F-3762 / F11)</name>
    <name type="common">Alkaliphilic filamentous fungus</name>
    <dbReference type="NCBI Taxonomy" id="1314773"/>
    <lineage>
        <taxon>Eukaryota</taxon>
        <taxon>Fungi</taxon>
        <taxon>Dikarya</taxon>
        <taxon>Ascomycota</taxon>
        <taxon>Pezizomycotina</taxon>
        <taxon>Sordariomycetes</taxon>
        <taxon>Hypocreomycetidae</taxon>
        <taxon>Glomerellales</taxon>
        <taxon>Plectosphaerellaceae</taxon>
        <taxon>Sodiomyces</taxon>
    </lineage>
</organism>
<sequence length="1549" mass="167380">MDTSDYETNVFLITGISSISFQIYEPSPDQSQPFASIAPDLETTLQDEGRILHYDTTRRALWHFYIQGAPASASGQDGGHGGHSLGATLEFGGLRLGLAEEGSFEPVHLFKGRHFGPRSANTPTSSSSPGASVLDASLRLATSSGPATSAGPSSGDQDTKKAPMTMTTSAADGKTTSVTVKDAYEHFITATLATTSASFCRRTGAIPLNDRSVLLGSKVTGPDDREDGIFKQEMAVIGTFRVYLTTTGSLLAGLSLSLSEGLMSMNEIPSTGQTPLASQVLVAPFGVLGNYQGLASALPYPDAAGQTPDPRLWRVRPDQESTPSQWREACTRILRGRGLPREALQSCTWIALQLFRRRHGEQKADGKATPLPNAPLISWPSMLCFRKKSISSAMSTNDSGLGPHSIGELTDSLLEAKTWFDSDQGREEALAHRRKAREMAASRELQSTHLPLQPPHDHSPIDTRRAANGAAATAMYPTPPDGVQHPLGITPVAAVEGNISSPGAPSFTVAPVDADMNVGNTSAHAAPNSGQDSWDEQEARRERGDSFLEGDPVFDDMGGDMFGDADVTDADFSFFDDQPGDGSLGHSRMPEAAIPEGPTILHSVPSRDRSSLAASIARIDAPKESKDSGQSSPTFTKPELRHARSILNNDDPKPRTKDGDDHNSIILGARKRELSPFDPDTVFKKVRASLIRPSSSPNSNDIPPRKGSVFDGVTFNPELPLTNKKYEAGGRFDCRWTPSQQESLRPSNEPPTTDYLRRHGNLQLRRPKSDRTNALLQAITGHLENSTLHANPDEMEEITSDADDASVESGRMDSPESSDEPASPFKSTTRRLNLDDDIASYATSVRDVESVVDESDPSLALDLPRIAKSEAPEIAVTKYFEDPEPLSTSLSLSDENIIFVAQILTEQVISGTLHLRGPQPITFNRAHSLGARRQLASLGRSSSQALRDIISMTMGNASRCRLRSMIEVADVPLLGPPSRFQPRPVPSRDPNAEPPKPNNFYQIPPPHIEVKRLDTKLSILPSAVTFWDTMGLSPSQGPKDILGACIFPNAEGMSANAAMYLERIRHTYEFLKLGTFDALPGHAETATDGIVPWDILPALVSPTMPTTVDGSTLTESMAALNQRLLTTDVAEKNFVVFLPYIPSRPESIMEVCTAFQQLFEMYKKSLFEKRQTPSNELVLQLIPVDFLTSVSGMPTSVPNDLTGLAMEVYDRCTVFGGPMPAPAVVLEQSIPRTIDFRLSQTSSSSLMNENACMHIAYAQSIDERWITAAWTDNRGSQQMTASYSLGRKGKPLSGQFTDVANEIWETTHDLISRWKVHWRVIIAKCGHMEQSEMDFWVALAQTESQASISLTLITVDTDPSLQLIPPAIKAPVTAATSFYSTPVSTPQPTTTLSPEQSGAPATPVKDPGQGAATPGGNSGGNVDGGTSSEPAEGDAILIDLTDQAWGAILSHRLGNSNVAGCLDSALVSGYLIKRGGPNAEDPPVAMEVNIVHSDGHPRAHEALLREMLHKFRGLGTLARARGMVDRETDVRPWHIAAAEKGVRALYLLM</sequence>
<evidence type="ECO:0000256" key="2">
    <source>
        <dbReference type="ARBA" id="ARBA00009354"/>
    </source>
</evidence>
<dbReference type="Proteomes" id="UP000272025">
    <property type="component" value="Unassembled WGS sequence"/>
</dbReference>
<evidence type="ECO:0000259" key="14">
    <source>
        <dbReference type="Pfam" id="PF11597"/>
    </source>
</evidence>
<feature type="compositionally biased region" description="Basic and acidic residues" evidence="12">
    <location>
        <begin position="650"/>
        <end position="663"/>
    </location>
</feature>
<feature type="domain" description="Mediator complex subunit Med13 C-terminal" evidence="13">
    <location>
        <begin position="1220"/>
        <end position="1538"/>
    </location>
</feature>
<dbReference type="GO" id="GO:0045944">
    <property type="term" value="P:positive regulation of transcription by RNA polymerase II"/>
    <property type="evidence" value="ECO:0007669"/>
    <property type="project" value="TreeGrafter"/>
</dbReference>
<dbReference type="GeneID" id="39581501"/>
<dbReference type="Pfam" id="PF06333">
    <property type="entry name" value="Med13_C"/>
    <property type="match status" value="1"/>
</dbReference>
<evidence type="ECO:0000256" key="5">
    <source>
        <dbReference type="ARBA" id="ARBA00023015"/>
    </source>
</evidence>
<evidence type="ECO:0000259" key="13">
    <source>
        <dbReference type="Pfam" id="PF06333"/>
    </source>
</evidence>
<evidence type="ECO:0000256" key="3">
    <source>
        <dbReference type="ARBA" id="ARBA00019618"/>
    </source>
</evidence>
<dbReference type="PANTHER" id="PTHR48249">
    <property type="entry name" value="MEDIATOR OF RNA POLYMERASE II TRANSCRIPTION SUBUNIT 13"/>
    <property type="match status" value="1"/>
</dbReference>
<feature type="region of interest" description="Disordered" evidence="12">
    <location>
        <begin position="799"/>
        <end position="831"/>
    </location>
</feature>